<dbReference type="PANTHER" id="PTHR30629:SF2">
    <property type="entry name" value="PROPHAGE INTEGRASE INTS-RELATED"/>
    <property type="match status" value="1"/>
</dbReference>
<evidence type="ECO:0000256" key="4">
    <source>
        <dbReference type="ARBA" id="ARBA00023172"/>
    </source>
</evidence>
<dbReference type="Pfam" id="PF22022">
    <property type="entry name" value="Phage_int_M"/>
    <property type="match status" value="1"/>
</dbReference>
<dbReference type="Pfam" id="PF13356">
    <property type="entry name" value="Arm-DNA-bind_3"/>
    <property type="match status" value="1"/>
</dbReference>
<dbReference type="InterPro" id="IPR050808">
    <property type="entry name" value="Phage_Integrase"/>
</dbReference>
<comment type="similarity">
    <text evidence="1">Belongs to the 'phage' integrase family.</text>
</comment>
<keyword evidence="3 5" id="KW-0238">DNA-binding</keyword>
<feature type="domain" description="Tyr recombinase" evidence="6">
    <location>
        <begin position="205"/>
        <end position="412"/>
    </location>
</feature>
<organism evidence="8 9">
    <name type="scientific">Geomonas anaerohicana</name>
    <dbReference type="NCBI Taxonomy" id="2798583"/>
    <lineage>
        <taxon>Bacteria</taxon>
        <taxon>Pseudomonadati</taxon>
        <taxon>Thermodesulfobacteriota</taxon>
        <taxon>Desulfuromonadia</taxon>
        <taxon>Geobacterales</taxon>
        <taxon>Geobacteraceae</taxon>
        <taxon>Geomonas</taxon>
    </lineage>
</organism>
<evidence type="ECO:0000256" key="3">
    <source>
        <dbReference type="ARBA" id="ARBA00023125"/>
    </source>
</evidence>
<proteinExistence type="inferred from homology"/>
<dbReference type="InterPro" id="IPR002104">
    <property type="entry name" value="Integrase_catalytic"/>
</dbReference>
<comment type="caution">
    <text evidence="8">The sequence shown here is derived from an EMBL/GenBank/DDBJ whole genome shotgun (WGS) entry which is preliminary data.</text>
</comment>
<dbReference type="InterPro" id="IPR025166">
    <property type="entry name" value="Integrase_DNA_bind_dom"/>
</dbReference>
<keyword evidence="9" id="KW-1185">Reference proteome</keyword>
<evidence type="ECO:0000259" key="6">
    <source>
        <dbReference type="PROSITE" id="PS51898"/>
    </source>
</evidence>
<dbReference type="InterPro" id="IPR011010">
    <property type="entry name" value="DNA_brk_join_enz"/>
</dbReference>
<dbReference type="SUPFAM" id="SSF56349">
    <property type="entry name" value="DNA breaking-rejoining enzymes"/>
    <property type="match status" value="1"/>
</dbReference>
<keyword evidence="4" id="KW-0233">DNA recombination</keyword>
<protein>
    <submittedName>
        <fullName evidence="8">Site-specific integrase</fullName>
    </submittedName>
</protein>
<accession>A0ABS0YGG2</accession>
<sequence>MPVIHITKTSVDRLQPAADGQRVDYFDDALRGFGIRVSSTVKTYFTMRRVNGKLVRAKIDTADKITAEKARKQAEGMLADMGKGTDPNATKRERARLAEEMARALTVKDLVKEYLDKHAVNKRSGAADERLLNVEVVPVWGKRKAEDIKKRDVILLLESIIERGAPAMSNQVLKITRKMFNFAVERDILPHTPFAGIKALAPTTSRERALTENEVRALWGAFDKASMSDDMKRALKLVLVTAQRPGEVSGMHSSEIDGHWWTIPAGRAKNGREHRVYLTDLALELIGPLTAIGAESGEQMPKGYIFPCPHDNKKQPIDSHSLPVAVRRNLAWPVIGKDGKQLYDKAGKPATENRLDVEKFTPHDLRRTAATFMAGMGFMDEIIDAVLNHVKQGVIRTYNRHSYDKEKQQALEAWGRKLASITLRNESNVIPLTRKIQVTR</sequence>
<evidence type="ECO:0000256" key="1">
    <source>
        <dbReference type="ARBA" id="ARBA00008857"/>
    </source>
</evidence>
<dbReference type="PANTHER" id="PTHR30629">
    <property type="entry name" value="PROPHAGE INTEGRASE"/>
    <property type="match status" value="1"/>
</dbReference>
<dbReference type="PROSITE" id="PS51898">
    <property type="entry name" value="TYR_RECOMBINASE"/>
    <property type="match status" value="1"/>
</dbReference>
<dbReference type="CDD" id="cd00801">
    <property type="entry name" value="INT_P4_C"/>
    <property type="match status" value="1"/>
</dbReference>
<dbReference type="InterPro" id="IPR010998">
    <property type="entry name" value="Integrase_recombinase_N"/>
</dbReference>
<dbReference type="InterPro" id="IPR038488">
    <property type="entry name" value="Integrase_DNA-bd_sf"/>
</dbReference>
<dbReference type="InterPro" id="IPR044068">
    <property type="entry name" value="CB"/>
</dbReference>
<dbReference type="InterPro" id="IPR013762">
    <property type="entry name" value="Integrase-like_cat_sf"/>
</dbReference>
<dbReference type="RefSeq" id="WP_199389831.1">
    <property type="nucleotide sequence ID" value="NZ_JAEMHL010000007.1"/>
</dbReference>
<dbReference type="EMBL" id="JAEMHL010000007">
    <property type="protein sequence ID" value="MBJ6751356.1"/>
    <property type="molecule type" value="Genomic_DNA"/>
</dbReference>
<keyword evidence="2" id="KW-0229">DNA integration</keyword>
<dbReference type="Proteomes" id="UP000614714">
    <property type="component" value="Unassembled WGS sequence"/>
</dbReference>
<dbReference type="Pfam" id="PF00589">
    <property type="entry name" value="Phage_integrase"/>
    <property type="match status" value="1"/>
</dbReference>
<gene>
    <name evidence="8" type="ORF">JFN91_14145</name>
</gene>
<reference evidence="8 9" key="1">
    <citation type="submission" date="2020-12" db="EMBL/GenBank/DDBJ databases">
        <title>Geomonas sp. Red421, isolated from paddy soil.</title>
        <authorList>
            <person name="Xu Z."/>
            <person name="Zhang Z."/>
            <person name="Masuda Y."/>
            <person name="Itoh H."/>
            <person name="Senoo K."/>
        </authorList>
    </citation>
    <scope>NUCLEOTIDE SEQUENCE [LARGE SCALE GENOMIC DNA]</scope>
    <source>
        <strain evidence="8 9">Red421</strain>
    </source>
</reference>
<evidence type="ECO:0000259" key="7">
    <source>
        <dbReference type="PROSITE" id="PS51900"/>
    </source>
</evidence>
<evidence type="ECO:0000313" key="9">
    <source>
        <dbReference type="Proteomes" id="UP000614714"/>
    </source>
</evidence>
<dbReference type="InterPro" id="IPR053876">
    <property type="entry name" value="Phage_int_M"/>
</dbReference>
<evidence type="ECO:0000313" key="8">
    <source>
        <dbReference type="EMBL" id="MBJ6751356.1"/>
    </source>
</evidence>
<dbReference type="Gene3D" id="1.10.150.130">
    <property type="match status" value="1"/>
</dbReference>
<feature type="domain" description="Core-binding (CB)" evidence="7">
    <location>
        <begin position="105"/>
        <end position="184"/>
    </location>
</feature>
<dbReference type="PROSITE" id="PS51900">
    <property type="entry name" value="CB"/>
    <property type="match status" value="1"/>
</dbReference>
<dbReference type="Gene3D" id="3.30.160.390">
    <property type="entry name" value="Integrase, DNA-binding domain"/>
    <property type="match status" value="1"/>
</dbReference>
<dbReference type="Gene3D" id="1.10.443.10">
    <property type="entry name" value="Intergrase catalytic core"/>
    <property type="match status" value="1"/>
</dbReference>
<evidence type="ECO:0000256" key="2">
    <source>
        <dbReference type="ARBA" id="ARBA00022908"/>
    </source>
</evidence>
<name>A0ABS0YGG2_9BACT</name>
<evidence type="ECO:0000256" key="5">
    <source>
        <dbReference type="PROSITE-ProRule" id="PRU01248"/>
    </source>
</evidence>